<dbReference type="STRING" id="181874.A0A409YN74"/>
<evidence type="ECO:0000313" key="3">
    <source>
        <dbReference type="Proteomes" id="UP000284842"/>
    </source>
</evidence>
<feature type="domain" description="G" evidence="1">
    <location>
        <begin position="77"/>
        <end position="159"/>
    </location>
</feature>
<keyword evidence="3" id="KW-1185">Reference proteome</keyword>
<dbReference type="Pfam" id="PF01926">
    <property type="entry name" value="MMR_HSR1"/>
    <property type="match status" value="1"/>
</dbReference>
<dbReference type="Gene3D" id="3.40.50.300">
    <property type="entry name" value="P-loop containing nucleotide triphosphate hydrolases"/>
    <property type="match status" value="1"/>
</dbReference>
<dbReference type="OrthoDB" id="3247308at2759"/>
<comment type="caution">
    <text evidence="2">The sequence shown here is derived from an EMBL/GenBank/DDBJ whole genome shotgun (WGS) entry which is preliminary data.</text>
</comment>
<dbReference type="AlphaFoldDB" id="A0A409YN74"/>
<protein>
    <recommendedName>
        <fullName evidence="1">G domain-containing protein</fullName>
    </recommendedName>
</protein>
<dbReference type="Proteomes" id="UP000284842">
    <property type="component" value="Unassembled WGS sequence"/>
</dbReference>
<dbReference type="GO" id="GO:0005525">
    <property type="term" value="F:GTP binding"/>
    <property type="evidence" value="ECO:0007669"/>
    <property type="project" value="InterPro"/>
</dbReference>
<gene>
    <name evidence="2" type="ORF">CVT24_013265</name>
</gene>
<evidence type="ECO:0000259" key="1">
    <source>
        <dbReference type="Pfam" id="PF01926"/>
    </source>
</evidence>
<reference evidence="2 3" key="1">
    <citation type="journal article" date="2018" name="Evol. Lett.">
        <title>Horizontal gene cluster transfer increased hallucinogenic mushroom diversity.</title>
        <authorList>
            <person name="Reynolds H.T."/>
            <person name="Vijayakumar V."/>
            <person name="Gluck-Thaler E."/>
            <person name="Korotkin H.B."/>
            <person name="Matheny P.B."/>
            <person name="Slot J.C."/>
        </authorList>
    </citation>
    <scope>NUCLEOTIDE SEQUENCE [LARGE SCALE GENOMIC DNA]</scope>
    <source>
        <strain evidence="2 3">2629</strain>
    </source>
</reference>
<sequence length="454" mass="50673">MSLSSSCSTLHHAFDYINTVAMNKILAFRRSSSTVYSQYRCIDNTSLPMHEIIETGDVSVKHRRSTMLTQPVLNHQILLLGPTGSGKSSFIEALAGSGHQLGLSGGTLESVTQDIQVFEIVNLKIKFATSPDDPFPIYLVDTPGFSDSKLSEMSTLQKIIKWEKSTGNIDHIFYFCRITDTRIPGSARRLIKLIQSLGVDPSSLTIITSMWDAICRDDALKRAESHYEQLRDVIWKDEIQKGAKIFKFDNTYSSAKDILGGMGTGTLYSNFVFHFYDPDEPLANLVIDEQLGRIQNACQERQALQQETLRLLNTQDSQLKSMVTTSLADVNSRIMDYVDQLLAYGPPPPGLQFAIPIYRCLLDTTIASEQFLGEIETASKYSPPSARNELKDMHRAAKAVFIHVYLSLRVFGSPGPEFHPFTPSIALSSSERIKVELACKAKTLERRLKNAVTS</sequence>
<dbReference type="SUPFAM" id="SSF52540">
    <property type="entry name" value="P-loop containing nucleoside triphosphate hydrolases"/>
    <property type="match status" value="2"/>
</dbReference>
<dbReference type="InterPro" id="IPR006073">
    <property type="entry name" value="GTP-bd"/>
</dbReference>
<dbReference type="InParanoid" id="A0A409YN74"/>
<name>A0A409YN74_9AGAR</name>
<dbReference type="InterPro" id="IPR027417">
    <property type="entry name" value="P-loop_NTPase"/>
</dbReference>
<dbReference type="EMBL" id="NHTK01000940">
    <property type="protein sequence ID" value="PPR04472.1"/>
    <property type="molecule type" value="Genomic_DNA"/>
</dbReference>
<evidence type="ECO:0000313" key="2">
    <source>
        <dbReference type="EMBL" id="PPR04472.1"/>
    </source>
</evidence>
<accession>A0A409YN74</accession>
<dbReference type="CDD" id="cd00882">
    <property type="entry name" value="Ras_like_GTPase"/>
    <property type="match status" value="1"/>
</dbReference>
<proteinExistence type="predicted"/>
<organism evidence="2 3">
    <name type="scientific">Panaeolus cyanescens</name>
    <dbReference type="NCBI Taxonomy" id="181874"/>
    <lineage>
        <taxon>Eukaryota</taxon>
        <taxon>Fungi</taxon>
        <taxon>Dikarya</taxon>
        <taxon>Basidiomycota</taxon>
        <taxon>Agaricomycotina</taxon>
        <taxon>Agaricomycetes</taxon>
        <taxon>Agaricomycetidae</taxon>
        <taxon>Agaricales</taxon>
        <taxon>Agaricineae</taxon>
        <taxon>Galeropsidaceae</taxon>
        <taxon>Panaeolus</taxon>
    </lineage>
</organism>